<evidence type="ECO:0000256" key="1">
    <source>
        <dbReference type="SAM" id="MobiDB-lite"/>
    </source>
</evidence>
<sequence length="56" mass="6173">MARTHDAQLQVYEDEQPHRRSAQPPSSSSTTHNLLSVPLARAFINLTPGSASKFQP</sequence>
<dbReference type="AlphaFoldDB" id="A0A3L6G1N0"/>
<feature type="compositionally biased region" description="Polar residues" evidence="1">
    <location>
        <begin position="23"/>
        <end position="34"/>
    </location>
</feature>
<accession>A0A3L6G1N0</accession>
<evidence type="ECO:0000313" key="2">
    <source>
        <dbReference type="EMBL" id="PWZ41029.1"/>
    </source>
</evidence>
<name>A0A3L6G1N0_MAIZE</name>
<dbReference type="EMBL" id="NCVQ01000003">
    <property type="protein sequence ID" value="PWZ41029.1"/>
    <property type="molecule type" value="Genomic_DNA"/>
</dbReference>
<dbReference type="Proteomes" id="UP000251960">
    <property type="component" value="Chromosome 2"/>
</dbReference>
<protein>
    <submittedName>
        <fullName evidence="2">Uncharacterized protein</fullName>
    </submittedName>
</protein>
<feature type="region of interest" description="Disordered" evidence="1">
    <location>
        <begin position="1"/>
        <end position="34"/>
    </location>
</feature>
<comment type="caution">
    <text evidence="2">The sequence shown here is derived from an EMBL/GenBank/DDBJ whole genome shotgun (WGS) entry which is preliminary data.</text>
</comment>
<gene>
    <name evidence="2" type="ORF">Zm00014a_011168</name>
</gene>
<organism evidence="2">
    <name type="scientific">Zea mays</name>
    <name type="common">Maize</name>
    <dbReference type="NCBI Taxonomy" id="4577"/>
    <lineage>
        <taxon>Eukaryota</taxon>
        <taxon>Viridiplantae</taxon>
        <taxon>Streptophyta</taxon>
        <taxon>Embryophyta</taxon>
        <taxon>Tracheophyta</taxon>
        <taxon>Spermatophyta</taxon>
        <taxon>Magnoliopsida</taxon>
        <taxon>Liliopsida</taxon>
        <taxon>Poales</taxon>
        <taxon>Poaceae</taxon>
        <taxon>PACMAD clade</taxon>
        <taxon>Panicoideae</taxon>
        <taxon>Andropogonodae</taxon>
        <taxon>Andropogoneae</taxon>
        <taxon>Tripsacinae</taxon>
        <taxon>Zea</taxon>
    </lineage>
</organism>
<reference evidence="2" key="1">
    <citation type="journal article" date="2018" name="Nat. Genet.">
        <title>Extensive intraspecific gene order and gene structural variations between Mo17 and other maize genomes.</title>
        <authorList>
            <person name="Sun S."/>
            <person name="Zhou Y."/>
            <person name="Chen J."/>
            <person name="Shi J."/>
            <person name="Zhao H."/>
            <person name="Zhao H."/>
            <person name="Song W."/>
            <person name="Zhang M."/>
            <person name="Cui Y."/>
            <person name="Dong X."/>
            <person name="Liu H."/>
            <person name="Ma X."/>
            <person name="Jiao Y."/>
            <person name="Wang B."/>
            <person name="Wei X."/>
            <person name="Stein J.C."/>
            <person name="Glaubitz J.C."/>
            <person name="Lu F."/>
            <person name="Yu G."/>
            <person name="Liang C."/>
            <person name="Fengler K."/>
            <person name="Li B."/>
            <person name="Rafalski A."/>
            <person name="Schnable P.S."/>
            <person name="Ware D.H."/>
            <person name="Buckler E.S."/>
            <person name="Lai J."/>
        </authorList>
    </citation>
    <scope>NUCLEOTIDE SEQUENCE [LARGE SCALE GENOMIC DNA]</scope>
    <source>
        <tissue evidence="2">Seedling</tissue>
    </source>
</reference>
<proteinExistence type="predicted"/>